<gene>
    <name evidence="4" type="ORF">PCOR1329_LOCUS42906</name>
</gene>
<dbReference type="Gene3D" id="3.10.50.40">
    <property type="match status" value="1"/>
</dbReference>
<feature type="chain" id="PRO_5045948231" description="peptidylprolyl isomerase" evidence="2">
    <location>
        <begin position="29"/>
        <end position="213"/>
    </location>
</feature>
<name>A0ABN9TW42_9DINO</name>
<proteinExistence type="predicted"/>
<sequence length="213" mass="22897">MRDGRRLATPFWLRRLLIRTAGFAWARGDAWRAGRGDRRRPRDLISQEQDVTGNGGVLKTILRAGSGDAPPADVPVRVELKYEGRLQSGEVVDSSPAGASARFPLGRGHVIRGLDAAVQAMRARRAPHPGGLRLRRRRAAACRAAARHPRPRALLGFEAIDACEAETVEAGAAGELPALPYGSGGAAAAERRVRRLSWSVELPSRSTSSARSS</sequence>
<dbReference type="Proteomes" id="UP001189429">
    <property type="component" value="Unassembled WGS sequence"/>
</dbReference>
<protein>
    <recommendedName>
        <fullName evidence="1">peptidylprolyl isomerase</fullName>
        <ecNumber evidence="1">5.2.1.8</ecNumber>
    </recommendedName>
</protein>
<evidence type="ECO:0000313" key="5">
    <source>
        <dbReference type="Proteomes" id="UP001189429"/>
    </source>
</evidence>
<evidence type="ECO:0000313" key="4">
    <source>
        <dbReference type="EMBL" id="CAK0850498.1"/>
    </source>
</evidence>
<dbReference type="PROSITE" id="PS50059">
    <property type="entry name" value="FKBP_PPIASE"/>
    <property type="match status" value="1"/>
</dbReference>
<comment type="catalytic activity">
    <reaction evidence="1">
        <text>[protein]-peptidylproline (omega=180) = [protein]-peptidylproline (omega=0)</text>
        <dbReference type="Rhea" id="RHEA:16237"/>
        <dbReference type="Rhea" id="RHEA-COMP:10747"/>
        <dbReference type="Rhea" id="RHEA-COMP:10748"/>
        <dbReference type="ChEBI" id="CHEBI:83833"/>
        <dbReference type="ChEBI" id="CHEBI:83834"/>
        <dbReference type="EC" id="5.2.1.8"/>
    </reaction>
</comment>
<accession>A0ABN9TW42</accession>
<dbReference type="Pfam" id="PF00254">
    <property type="entry name" value="FKBP_C"/>
    <property type="match status" value="1"/>
</dbReference>
<evidence type="ECO:0000256" key="1">
    <source>
        <dbReference type="PROSITE-ProRule" id="PRU00277"/>
    </source>
</evidence>
<feature type="domain" description="PPIase FKBP-type" evidence="3">
    <location>
        <begin position="75"/>
        <end position="123"/>
    </location>
</feature>
<dbReference type="InterPro" id="IPR046357">
    <property type="entry name" value="PPIase_dom_sf"/>
</dbReference>
<feature type="signal peptide" evidence="2">
    <location>
        <begin position="1"/>
        <end position="28"/>
    </location>
</feature>
<dbReference type="InterPro" id="IPR001179">
    <property type="entry name" value="PPIase_FKBP_dom"/>
</dbReference>
<keyword evidence="2" id="KW-0732">Signal</keyword>
<comment type="caution">
    <text evidence="4">The sequence shown here is derived from an EMBL/GenBank/DDBJ whole genome shotgun (WGS) entry which is preliminary data.</text>
</comment>
<reference evidence="4" key="1">
    <citation type="submission" date="2023-10" db="EMBL/GenBank/DDBJ databases">
        <authorList>
            <person name="Chen Y."/>
            <person name="Shah S."/>
            <person name="Dougan E. K."/>
            <person name="Thang M."/>
            <person name="Chan C."/>
        </authorList>
    </citation>
    <scope>NUCLEOTIDE SEQUENCE [LARGE SCALE GENOMIC DNA]</scope>
</reference>
<dbReference type="SUPFAM" id="SSF54534">
    <property type="entry name" value="FKBP-like"/>
    <property type="match status" value="1"/>
</dbReference>
<organism evidence="4 5">
    <name type="scientific">Prorocentrum cordatum</name>
    <dbReference type="NCBI Taxonomy" id="2364126"/>
    <lineage>
        <taxon>Eukaryota</taxon>
        <taxon>Sar</taxon>
        <taxon>Alveolata</taxon>
        <taxon>Dinophyceae</taxon>
        <taxon>Prorocentrales</taxon>
        <taxon>Prorocentraceae</taxon>
        <taxon>Prorocentrum</taxon>
    </lineage>
</organism>
<dbReference type="EC" id="5.2.1.8" evidence="1"/>
<keyword evidence="1" id="KW-0697">Rotamase</keyword>
<keyword evidence="5" id="KW-1185">Reference proteome</keyword>
<dbReference type="EMBL" id="CAUYUJ010015158">
    <property type="protein sequence ID" value="CAK0850498.1"/>
    <property type="molecule type" value="Genomic_DNA"/>
</dbReference>
<keyword evidence="1" id="KW-0413">Isomerase</keyword>
<evidence type="ECO:0000256" key="2">
    <source>
        <dbReference type="SAM" id="SignalP"/>
    </source>
</evidence>
<evidence type="ECO:0000259" key="3">
    <source>
        <dbReference type="PROSITE" id="PS50059"/>
    </source>
</evidence>